<evidence type="ECO:0000313" key="3">
    <source>
        <dbReference type="Proteomes" id="UP000054804"/>
    </source>
</evidence>
<dbReference type="InterPro" id="IPR029068">
    <property type="entry name" value="Glyas_Bleomycin-R_OHBP_Dase"/>
</dbReference>
<feature type="domain" description="Glyoxalase-like" evidence="1">
    <location>
        <begin position="2"/>
        <end position="90"/>
    </location>
</feature>
<accession>A0A0W7X929</accession>
<dbReference type="AlphaFoldDB" id="A0A0W7X929"/>
<evidence type="ECO:0000259" key="1">
    <source>
        <dbReference type="Pfam" id="PF18029"/>
    </source>
</evidence>
<proteinExistence type="predicted"/>
<dbReference type="InterPro" id="IPR041581">
    <property type="entry name" value="Glyoxalase_6"/>
</dbReference>
<sequence length="97" mass="10340">MLGYVAEAGAEGSEGLLVDSVRRGPAMWFERVGGACPQRNRLHIDVCVPHDEALGRVEDALAAGGRLVSASGAPAFWLLADMEANEVCVTMWRGREG</sequence>
<evidence type="ECO:0000313" key="2">
    <source>
        <dbReference type="EMBL" id="KUF19406.1"/>
    </source>
</evidence>
<reference evidence="2 3" key="1">
    <citation type="submission" date="2015-12" db="EMBL/GenBank/DDBJ databases">
        <title>Draft genome sequence of Streptomyces silvensis ATCC 53525, a producer of novel hormone antagonists.</title>
        <authorList>
            <person name="Johnston C.W."/>
            <person name="Li Y."/>
            <person name="Magarvey N.A."/>
        </authorList>
    </citation>
    <scope>NUCLEOTIDE SEQUENCE [LARGE SCALE GENOMIC DNA]</scope>
    <source>
        <strain evidence="2 3">ATCC 53525</strain>
    </source>
</reference>
<dbReference type="EMBL" id="LOCL01000027">
    <property type="protein sequence ID" value="KUF19406.1"/>
    <property type="molecule type" value="Genomic_DNA"/>
</dbReference>
<keyword evidence="3" id="KW-1185">Reference proteome</keyword>
<dbReference type="RefSeq" id="WP_058846562.1">
    <property type="nucleotide sequence ID" value="NZ_LOCL01000027.1"/>
</dbReference>
<dbReference type="Gene3D" id="3.10.180.10">
    <property type="entry name" value="2,3-Dihydroxybiphenyl 1,2-Dioxygenase, domain 1"/>
    <property type="match status" value="1"/>
</dbReference>
<comment type="caution">
    <text evidence="2">The sequence shown here is derived from an EMBL/GenBank/DDBJ whole genome shotgun (WGS) entry which is preliminary data.</text>
</comment>
<dbReference type="Proteomes" id="UP000054804">
    <property type="component" value="Unassembled WGS sequence"/>
</dbReference>
<organism evidence="2 3">
    <name type="scientific">Streptomyces silvensis</name>
    <dbReference type="NCBI Taxonomy" id="1765722"/>
    <lineage>
        <taxon>Bacteria</taxon>
        <taxon>Bacillati</taxon>
        <taxon>Actinomycetota</taxon>
        <taxon>Actinomycetes</taxon>
        <taxon>Kitasatosporales</taxon>
        <taxon>Streptomycetaceae</taxon>
        <taxon>Streptomyces</taxon>
    </lineage>
</organism>
<gene>
    <name evidence="2" type="ORF">AT728_30890</name>
</gene>
<name>A0A0W7X929_9ACTN</name>
<protein>
    <recommendedName>
        <fullName evidence="1">Glyoxalase-like domain-containing protein</fullName>
    </recommendedName>
</protein>
<dbReference type="STRING" id="1765722.AT728_30890"/>
<dbReference type="Pfam" id="PF18029">
    <property type="entry name" value="Glyoxalase_6"/>
    <property type="match status" value="1"/>
</dbReference>